<evidence type="ECO:0000313" key="2">
    <source>
        <dbReference type="EMBL" id="RHA82102.1"/>
    </source>
</evidence>
<proteinExistence type="predicted"/>
<organism evidence="2 4">
    <name type="scientific">Eubacterium ventriosum</name>
    <dbReference type="NCBI Taxonomy" id="39496"/>
    <lineage>
        <taxon>Bacteria</taxon>
        <taxon>Bacillati</taxon>
        <taxon>Bacillota</taxon>
        <taxon>Clostridia</taxon>
        <taxon>Eubacteriales</taxon>
        <taxon>Eubacteriaceae</taxon>
        <taxon>Eubacterium</taxon>
    </lineage>
</organism>
<comment type="caution">
    <text evidence="2">The sequence shown here is derived from an EMBL/GenBank/DDBJ whole genome shotgun (WGS) entry which is preliminary data.</text>
</comment>
<dbReference type="AlphaFoldDB" id="A0A413TAU1"/>
<reference evidence="3 4" key="1">
    <citation type="submission" date="2018-08" db="EMBL/GenBank/DDBJ databases">
        <title>A genome reference for cultivated species of the human gut microbiota.</title>
        <authorList>
            <person name="Zou Y."/>
            <person name="Xue W."/>
            <person name="Luo G."/>
        </authorList>
    </citation>
    <scope>NUCLEOTIDE SEQUENCE [LARGE SCALE GENOMIC DNA]</scope>
    <source>
        <strain evidence="2 4">AM42-30</strain>
        <strain evidence="1 3">AM43-2</strain>
    </source>
</reference>
<dbReference type="EMBL" id="QSFV01000001">
    <property type="protein sequence ID" value="RHA82102.1"/>
    <property type="molecule type" value="Genomic_DNA"/>
</dbReference>
<dbReference type="RefSeq" id="WP_118024855.1">
    <property type="nucleotide sequence ID" value="NZ_CAUFTG010000047.1"/>
</dbReference>
<accession>A0A413TAU1</accession>
<evidence type="ECO:0000313" key="3">
    <source>
        <dbReference type="Proteomes" id="UP000284598"/>
    </source>
</evidence>
<dbReference type="EMBL" id="QSFO01000003">
    <property type="protein sequence ID" value="RHA56064.1"/>
    <property type="molecule type" value="Genomic_DNA"/>
</dbReference>
<dbReference type="Proteomes" id="UP000285740">
    <property type="component" value="Unassembled WGS sequence"/>
</dbReference>
<evidence type="ECO:0008006" key="5">
    <source>
        <dbReference type="Google" id="ProtNLM"/>
    </source>
</evidence>
<gene>
    <name evidence="2" type="ORF">DW918_00755</name>
    <name evidence="1" type="ORF">DW929_02980</name>
</gene>
<sequence>MKDFIFVTGASGVGKTTLCNGLLAHYKTTCVEQHMIPEFISRDGKEQMTGELEELTCWENQVAMLKCFHKLGYKNIIASDIDDLRTADIPIVFKGTDYIIVKLISSDLSQIQKQMKNRPNNGLIDYELQEKMNDKNIKRKPLINEVEIDVAGKTIEEVLEQAVNIIEATCSKLEYEYEKPSKDLFYSWVFANGLR</sequence>
<evidence type="ECO:0000313" key="1">
    <source>
        <dbReference type="EMBL" id="RHA56064.1"/>
    </source>
</evidence>
<protein>
    <recommendedName>
        <fullName evidence="5">AAA family ATPase</fullName>
    </recommendedName>
</protein>
<dbReference type="InterPro" id="IPR027417">
    <property type="entry name" value="P-loop_NTPase"/>
</dbReference>
<dbReference type="SUPFAM" id="SSF52540">
    <property type="entry name" value="P-loop containing nucleoside triphosphate hydrolases"/>
    <property type="match status" value="1"/>
</dbReference>
<dbReference type="Proteomes" id="UP000284598">
    <property type="component" value="Unassembled WGS sequence"/>
</dbReference>
<evidence type="ECO:0000313" key="4">
    <source>
        <dbReference type="Proteomes" id="UP000285740"/>
    </source>
</evidence>
<name>A0A413TAU1_9FIRM</name>
<dbReference type="Gene3D" id="3.40.50.300">
    <property type="entry name" value="P-loop containing nucleotide triphosphate hydrolases"/>
    <property type="match status" value="1"/>
</dbReference>